<keyword evidence="1" id="KW-0812">Transmembrane</keyword>
<dbReference type="RefSeq" id="XP_009227690.1">
    <property type="nucleotide sequence ID" value="XM_009229426.1"/>
</dbReference>
<organism evidence="2">
    <name type="scientific">Gaeumannomyces tritici (strain R3-111a-1)</name>
    <name type="common">Wheat and barley take-all root rot fungus</name>
    <name type="synonym">Gaeumannomyces graminis var. tritici</name>
    <dbReference type="NCBI Taxonomy" id="644352"/>
    <lineage>
        <taxon>Eukaryota</taxon>
        <taxon>Fungi</taxon>
        <taxon>Dikarya</taxon>
        <taxon>Ascomycota</taxon>
        <taxon>Pezizomycotina</taxon>
        <taxon>Sordariomycetes</taxon>
        <taxon>Sordariomycetidae</taxon>
        <taxon>Magnaporthales</taxon>
        <taxon>Magnaporthaceae</taxon>
        <taxon>Gaeumannomyces</taxon>
    </lineage>
</organism>
<dbReference type="EMBL" id="GL385401">
    <property type="protein sequence ID" value="EJT70512.1"/>
    <property type="molecule type" value="Genomic_DNA"/>
</dbReference>
<dbReference type="Proteomes" id="UP000006039">
    <property type="component" value="Unassembled WGS sequence"/>
</dbReference>
<reference evidence="3" key="4">
    <citation type="journal article" date="2015" name="G3 (Bethesda)">
        <title>Genome sequences of three phytopathogenic species of the Magnaporthaceae family of fungi.</title>
        <authorList>
            <person name="Okagaki L.H."/>
            <person name="Nunes C.C."/>
            <person name="Sailsbery J."/>
            <person name="Clay B."/>
            <person name="Brown D."/>
            <person name="John T."/>
            <person name="Oh Y."/>
            <person name="Young N."/>
            <person name="Fitzgerald M."/>
            <person name="Haas B.J."/>
            <person name="Zeng Q."/>
            <person name="Young S."/>
            <person name="Adiconis X."/>
            <person name="Fan L."/>
            <person name="Levin J.Z."/>
            <person name="Mitchell T.K."/>
            <person name="Okubara P.A."/>
            <person name="Farman M.L."/>
            <person name="Kohn L.M."/>
            <person name="Birren B."/>
            <person name="Ma L.-J."/>
            <person name="Dean R.A."/>
        </authorList>
    </citation>
    <scope>NUCLEOTIDE SEQUENCE</scope>
    <source>
        <strain evidence="3">R3-111a-1</strain>
    </source>
</reference>
<name>J3PDG4_GAET3</name>
<reference evidence="3" key="5">
    <citation type="submission" date="2018-04" db="UniProtKB">
        <authorList>
            <consortium name="EnsemblFungi"/>
        </authorList>
    </citation>
    <scope>IDENTIFICATION</scope>
    <source>
        <strain evidence="3">R3-111a-1</strain>
    </source>
</reference>
<evidence type="ECO:0000256" key="1">
    <source>
        <dbReference type="SAM" id="Phobius"/>
    </source>
</evidence>
<dbReference type="VEuPathDB" id="FungiDB:GGTG_11535"/>
<feature type="transmembrane region" description="Helical" evidence="1">
    <location>
        <begin position="7"/>
        <end position="27"/>
    </location>
</feature>
<reference evidence="2" key="3">
    <citation type="submission" date="2010-09" db="EMBL/GenBank/DDBJ databases">
        <title>Annotation of Gaeumannomyces graminis var. tritici R3-111a-1.</title>
        <authorList>
            <consortium name="The Broad Institute Genome Sequencing Platform"/>
            <person name="Ma L.-J."/>
            <person name="Dead R."/>
            <person name="Young S.K."/>
            <person name="Zeng Q."/>
            <person name="Gargeya S."/>
            <person name="Fitzgerald M."/>
            <person name="Haas B."/>
            <person name="Abouelleil A."/>
            <person name="Alvarado L."/>
            <person name="Arachchi H.M."/>
            <person name="Berlin A."/>
            <person name="Brown A."/>
            <person name="Chapman S.B."/>
            <person name="Chen Z."/>
            <person name="Dunbar C."/>
            <person name="Freedman E."/>
            <person name="Gearin G."/>
            <person name="Gellesch M."/>
            <person name="Goldberg J."/>
            <person name="Griggs A."/>
            <person name="Gujja S."/>
            <person name="Heiman D."/>
            <person name="Howarth C."/>
            <person name="Larson L."/>
            <person name="Lui A."/>
            <person name="MacDonald P.J.P."/>
            <person name="Mehta T."/>
            <person name="Montmayeur A."/>
            <person name="Murphy C."/>
            <person name="Neiman D."/>
            <person name="Pearson M."/>
            <person name="Priest M."/>
            <person name="Roberts A."/>
            <person name="Saif S."/>
            <person name="Shea T."/>
            <person name="Shenoy N."/>
            <person name="Sisk P."/>
            <person name="Stolte C."/>
            <person name="Sykes S."/>
            <person name="Yandava C."/>
            <person name="Wortman J."/>
            <person name="Nusbaum C."/>
            <person name="Birren B."/>
        </authorList>
    </citation>
    <scope>NUCLEOTIDE SEQUENCE</scope>
    <source>
        <strain evidence="2">R3-111a-1</strain>
    </source>
</reference>
<reference evidence="2" key="2">
    <citation type="submission" date="2010-07" db="EMBL/GenBank/DDBJ databases">
        <authorList>
            <consortium name="The Broad Institute Genome Sequencing Platform"/>
            <consortium name="Broad Institute Genome Sequencing Center for Infectious Disease"/>
            <person name="Ma L.-J."/>
            <person name="Dead R."/>
            <person name="Young S."/>
            <person name="Zeng Q."/>
            <person name="Koehrsen M."/>
            <person name="Alvarado L."/>
            <person name="Berlin A."/>
            <person name="Chapman S.B."/>
            <person name="Chen Z."/>
            <person name="Freedman E."/>
            <person name="Gellesch M."/>
            <person name="Goldberg J."/>
            <person name="Griggs A."/>
            <person name="Gujja S."/>
            <person name="Heilman E.R."/>
            <person name="Heiman D."/>
            <person name="Hepburn T."/>
            <person name="Howarth C."/>
            <person name="Jen D."/>
            <person name="Larson L."/>
            <person name="Mehta T."/>
            <person name="Neiman D."/>
            <person name="Pearson M."/>
            <person name="Roberts A."/>
            <person name="Saif S."/>
            <person name="Shea T."/>
            <person name="Shenoy N."/>
            <person name="Sisk P."/>
            <person name="Stolte C."/>
            <person name="Sykes S."/>
            <person name="Walk T."/>
            <person name="White J."/>
            <person name="Yandava C."/>
            <person name="Haas B."/>
            <person name="Nusbaum C."/>
            <person name="Birren B."/>
        </authorList>
    </citation>
    <scope>NUCLEOTIDE SEQUENCE</scope>
    <source>
        <strain evidence="2">R3-111a-1</strain>
    </source>
</reference>
<keyword evidence="1" id="KW-1133">Transmembrane helix</keyword>
<dbReference type="HOGENOM" id="CLU_2606186_0_0_1"/>
<dbReference type="GeneID" id="20351993"/>
<feature type="transmembrane region" description="Helical" evidence="1">
    <location>
        <begin position="33"/>
        <end position="55"/>
    </location>
</feature>
<reference evidence="4" key="1">
    <citation type="submission" date="2010-07" db="EMBL/GenBank/DDBJ databases">
        <title>The genome sequence of Gaeumannomyces graminis var. tritici strain R3-111a-1.</title>
        <authorList>
            <consortium name="The Broad Institute Genome Sequencing Platform"/>
            <person name="Ma L.-J."/>
            <person name="Dead R."/>
            <person name="Young S."/>
            <person name="Zeng Q."/>
            <person name="Koehrsen M."/>
            <person name="Alvarado L."/>
            <person name="Berlin A."/>
            <person name="Chapman S.B."/>
            <person name="Chen Z."/>
            <person name="Freedman E."/>
            <person name="Gellesch M."/>
            <person name="Goldberg J."/>
            <person name="Griggs A."/>
            <person name="Gujja S."/>
            <person name="Heilman E.R."/>
            <person name="Heiman D."/>
            <person name="Hepburn T."/>
            <person name="Howarth C."/>
            <person name="Jen D."/>
            <person name="Larson L."/>
            <person name="Mehta T."/>
            <person name="Neiman D."/>
            <person name="Pearson M."/>
            <person name="Roberts A."/>
            <person name="Saif S."/>
            <person name="Shea T."/>
            <person name="Shenoy N."/>
            <person name="Sisk P."/>
            <person name="Stolte C."/>
            <person name="Sykes S."/>
            <person name="Walk T."/>
            <person name="White J."/>
            <person name="Yandava C."/>
            <person name="Haas B."/>
            <person name="Nusbaum C."/>
            <person name="Birren B."/>
        </authorList>
    </citation>
    <scope>NUCLEOTIDE SEQUENCE [LARGE SCALE GENOMIC DNA]</scope>
    <source>
        <strain evidence="4">R3-111a-1</strain>
    </source>
</reference>
<dbReference type="EnsemblFungi" id="EJT70512">
    <property type="protein sequence ID" value="EJT70512"/>
    <property type="gene ID" value="GGTG_11535"/>
</dbReference>
<sequence>MRFNVVLVFFLMVVILTALLLFLLLKYKYGLNAFSICKLPGVTGRFAIAIIPLLLQKPKRWFARIAVSKGRNALIPKLS</sequence>
<evidence type="ECO:0000313" key="3">
    <source>
        <dbReference type="EnsemblFungi" id="EJT70512"/>
    </source>
</evidence>
<keyword evidence="1" id="KW-0472">Membrane</keyword>
<keyword evidence="4" id="KW-1185">Reference proteome</keyword>
<proteinExistence type="predicted"/>
<evidence type="ECO:0000313" key="2">
    <source>
        <dbReference type="EMBL" id="EJT70512.1"/>
    </source>
</evidence>
<dbReference type="AlphaFoldDB" id="J3PDG4"/>
<evidence type="ECO:0000313" key="4">
    <source>
        <dbReference type="Proteomes" id="UP000006039"/>
    </source>
</evidence>
<protein>
    <submittedName>
        <fullName evidence="2 3">Uncharacterized protein</fullName>
    </submittedName>
</protein>
<accession>J3PDG4</accession>
<gene>
    <name evidence="3" type="primary">20351993</name>
    <name evidence="2" type="ORF">GGTG_11535</name>
</gene>